<dbReference type="Gene3D" id="3.30.460.10">
    <property type="entry name" value="Beta Polymerase, domain 2"/>
    <property type="match status" value="1"/>
</dbReference>
<dbReference type="InterPro" id="IPR013546">
    <property type="entry name" value="PII_UdlTrfase/GS_AdlTrfase"/>
</dbReference>
<evidence type="ECO:0000259" key="8">
    <source>
        <dbReference type="Pfam" id="PF08335"/>
    </source>
</evidence>
<accession>A0A3B1ASV0</accession>
<keyword evidence="5" id="KW-0460">Magnesium</keyword>
<dbReference type="SUPFAM" id="SSF81593">
    <property type="entry name" value="Nucleotidyltransferase substrate binding subunit/domain"/>
    <property type="match status" value="1"/>
</dbReference>
<feature type="domain" description="Glutamate-ammonia ligase adenylyltransferase repeated" evidence="7">
    <location>
        <begin position="39"/>
        <end position="283"/>
    </location>
</feature>
<keyword evidence="1 9" id="KW-0808">Transferase</keyword>
<evidence type="ECO:0000313" key="9">
    <source>
        <dbReference type="EMBL" id="VAX01300.1"/>
    </source>
</evidence>
<dbReference type="Gene3D" id="1.20.120.330">
    <property type="entry name" value="Nucleotidyltransferases domain 2"/>
    <property type="match status" value="1"/>
</dbReference>
<keyword evidence="6" id="KW-0511">Multifunctional enzyme</keyword>
<keyword evidence="4" id="KW-0067">ATP-binding</keyword>
<reference evidence="9" key="1">
    <citation type="submission" date="2018-06" db="EMBL/GenBank/DDBJ databases">
        <authorList>
            <person name="Zhirakovskaya E."/>
        </authorList>
    </citation>
    <scope>NUCLEOTIDE SEQUENCE</scope>
</reference>
<dbReference type="AlphaFoldDB" id="A0A3B1ASV0"/>
<dbReference type="SUPFAM" id="SSF81301">
    <property type="entry name" value="Nucleotidyltransferase"/>
    <property type="match status" value="1"/>
</dbReference>
<name>A0A3B1ASV0_9ZZZZ</name>
<evidence type="ECO:0000256" key="2">
    <source>
        <dbReference type="ARBA" id="ARBA00022695"/>
    </source>
</evidence>
<feature type="domain" description="PII-uridylyltransferase/Glutamine-synthetase adenylyltransferase" evidence="8">
    <location>
        <begin position="304"/>
        <end position="342"/>
    </location>
</feature>
<evidence type="ECO:0000256" key="1">
    <source>
        <dbReference type="ARBA" id="ARBA00022679"/>
    </source>
</evidence>
<dbReference type="InterPro" id="IPR043519">
    <property type="entry name" value="NT_sf"/>
</dbReference>
<dbReference type="InterPro" id="IPR023057">
    <property type="entry name" value="GlnE"/>
</dbReference>
<dbReference type="PANTHER" id="PTHR30621:SF0">
    <property type="entry name" value="BIFUNCTIONAL GLUTAMINE SYNTHETASE ADENYLYLTRANSFERASE_ADENYLYL-REMOVING ENZYME"/>
    <property type="match status" value="1"/>
</dbReference>
<dbReference type="CDD" id="cd05401">
    <property type="entry name" value="NT_GlnE_GlnD_like"/>
    <property type="match status" value="1"/>
</dbReference>
<dbReference type="GO" id="GO:0005524">
    <property type="term" value="F:ATP binding"/>
    <property type="evidence" value="ECO:0007669"/>
    <property type="project" value="UniProtKB-KW"/>
</dbReference>
<dbReference type="GO" id="GO:0016874">
    <property type="term" value="F:ligase activity"/>
    <property type="evidence" value="ECO:0007669"/>
    <property type="project" value="UniProtKB-KW"/>
</dbReference>
<keyword evidence="2 9" id="KW-0548">Nucleotidyltransferase</keyword>
<evidence type="ECO:0000256" key="3">
    <source>
        <dbReference type="ARBA" id="ARBA00022741"/>
    </source>
</evidence>
<dbReference type="Pfam" id="PF03710">
    <property type="entry name" value="GlnE"/>
    <property type="match status" value="1"/>
</dbReference>
<dbReference type="PANTHER" id="PTHR30621">
    <property type="entry name" value="GLUTAMINE SYNTHETASE ADENYLYLTRANSFERASE"/>
    <property type="match status" value="1"/>
</dbReference>
<evidence type="ECO:0000256" key="6">
    <source>
        <dbReference type="ARBA" id="ARBA00023268"/>
    </source>
</evidence>
<evidence type="ECO:0000256" key="5">
    <source>
        <dbReference type="ARBA" id="ARBA00022842"/>
    </source>
</evidence>
<gene>
    <name evidence="9" type="ORF">MNBD_GAMMA21-1994</name>
</gene>
<dbReference type="GO" id="GO:0000820">
    <property type="term" value="P:regulation of glutamine family amino acid metabolic process"/>
    <property type="evidence" value="ECO:0007669"/>
    <property type="project" value="TreeGrafter"/>
</dbReference>
<sequence>MPLFSKLTELQQEQSNILLSSLMQSDKIPAESLVKIKNSLVTVWSGSQFVEQKSQQHVELFVELVQSGHLWRAYETEELKKKILSSLRSIAIEADLMRMLRVIRTREMIRIIWRDLAGWSDLPETMRELSELADACVDSALTLLYRWGCEKLGTPFDKDGNQQHLVVLGMGKLGGHELNLSSDIDLIFAYPEEGETQAPKPITNHEFFQKIGQQLINVLSKLTADGFVFRVDMRLRPFGSGPLAISFDAMEDYYQIHGREWERYAMIKARVIAGDQEQGEQLLARLKPFVYRRYVDYSAFESIREMKAMIQKEVKRKNKELNIKVGAGGIREIEFIGQVFQL</sequence>
<proteinExistence type="predicted"/>
<feature type="non-terminal residue" evidence="9">
    <location>
        <position position="342"/>
    </location>
</feature>
<dbReference type="EMBL" id="UOFR01000083">
    <property type="protein sequence ID" value="VAX01300.1"/>
    <property type="molecule type" value="Genomic_DNA"/>
</dbReference>
<keyword evidence="3" id="KW-0547">Nucleotide-binding</keyword>
<organism evidence="9">
    <name type="scientific">hydrothermal vent metagenome</name>
    <dbReference type="NCBI Taxonomy" id="652676"/>
    <lineage>
        <taxon>unclassified sequences</taxon>
        <taxon>metagenomes</taxon>
        <taxon>ecological metagenomes</taxon>
    </lineage>
</organism>
<dbReference type="EC" id="2.7.7.42" evidence="9"/>
<evidence type="ECO:0000256" key="4">
    <source>
        <dbReference type="ARBA" id="ARBA00022840"/>
    </source>
</evidence>
<dbReference type="GO" id="GO:0005829">
    <property type="term" value="C:cytosol"/>
    <property type="evidence" value="ECO:0007669"/>
    <property type="project" value="TreeGrafter"/>
</dbReference>
<keyword evidence="9" id="KW-0436">Ligase</keyword>
<dbReference type="Pfam" id="PF08335">
    <property type="entry name" value="GlnD_UR_UTase"/>
    <property type="match status" value="1"/>
</dbReference>
<protein>
    <submittedName>
        <fullName evidence="9">Glutamate-ammonia-ligase adenylyltransferase</fullName>
        <ecNumber evidence="9">2.7.7.42</ecNumber>
    </submittedName>
</protein>
<dbReference type="GO" id="GO:0008882">
    <property type="term" value="F:[glutamate-ammonia-ligase] adenylyltransferase activity"/>
    <property type="evidence" value="ECO:0007669"/>
    <property type="project" value="UniProtKB-EC"/>
</dbReference>
<dbReference type="InterPro" id="IPR005190">
    <property type="entry name" value="GlnE_rpt_dom"/>
</dbReference>
<evidence type="ECO:0000259" key="7">
    <source>
        <dbReference type="Pfam" id="PF03710"/>
    </source>
</evidence>